<keyword evidence="3" id="KW-1185">Reference proteome</keyword>
<evidence type="ECO:0000313" key="3">
    <source>
        <dbReference type="Proteomes" id="UP000287033"/>
    </source>
</evidence>
<dbReference type="CDD" id="cd00037">
    <property type="entry name" value="CLECT"/>
    <property type="match status" value="1"/>
</dbReference>
<organism evidence="2 3">
    <name type="scientific">Chiloscyllium punctatum</name>
    <name type="common">Brownbanded bambooshark</name>
    <name type="synonym">Hemiscyllium punctatum</name>
    <dbReference type="NCBI Taxonomy" id="137246"/>
    <lineage>
        <taxon>Eukaryota</taxon>
        <taxon>Metazoa</taxon>
        <taxon>Chordata</taxon>
        <taxon>Craniata</taxon>
        <taxon>Vertebrata</taxon>
        <taxon>Chondrichthyes</taxon>
        <taxon>Elasmobranchii</taxon>
        <taxon>Galeomorphii</taxon>
        <taxon>Galeoidea</taxon>
        <taxon>Orectolobiformes</taxon>
        <taxon>Hemiscylliidae</taxon>
        <taxon>Chiloscyllium</taxon>
    </lineage>
</organism>
<dbReference type="PROSITE" id="PS50041">
    <property type="entry name" value="C_TYPE_LECTIN_2"/>
    <property type="match status" value="1"/>
</dbReference>
<dbReference type="EMBL" id="BEZZ01056566">
    <property type="protein sequence ID" value="GCC41116.1"/>
    <property type="molecule type" value="Genomic_DNA"/>
</dbReference>
<dbReference type="InterPro" id="IPR016186">
    <property type="entry name" value="C-type_lectin-like/link_sf"/>
</dbReference>
<protein>
    <recommendedName>
        <fullName evidence="1">C-type lectin domain-containing protein</fullName>
    </recommendedName>
</protein>
<comment type="caution">
    <text evidence="2">The sequence shown here is derived from an EMBL/GenBank/DDBJ whole genome shotgun (WGS) entry which is preliminary data.</text>
</comment>
<dbReference type="PANTHER" id="PTHR45784">
    <property type="entry name" value="C-TYPE LECTIN DOMAIN FAMILY 20 MEMBER A-RELATED"/>
    <property type="match status" value="1"/>
</dbReference>
<dbReference type="STRING" id="137246.A0A401TES4"/>
<dbReference type="AlphaFoldDB" id="A0A401TES4"/>
<dbReference type="OMA" id="WNNINCK"/>
<dbReference type="PANTHER" id="PTHR45784:SF3">
    <property type="entry name" value="C-TYPE LECTIN DOMAIN FAMILY 4 MEMBER K-LIKE-RELATED"/>
    <property type="match status" value="1"/>
</dbReference>
<dbReference type="Gene3D" id="3.10.100.10">
    <property type="entry name" value="Mannose-Binding Protein A, subunit A"/>
    <property type="match status" value="1"/>
</dbReference>
<dbReference type="SUPFAM" id="SSF56436">
    <property type="entry name" value="C-type lectin-like"/>
    <property type="match status" value="1"/>
</dbReference>
<accession>A0A401TES4</accession>
<feature type="domain" description="C-type lectin" evidence="1">
    <location>
        <begin position="30"/>
        <end position="140"/>
    </location>
</feature>
<proteinExistence type="predicted"/>
<dbReference type="OrthoDB" id="6369810at2759"/>
<gene>
    <name evidence="2" type="ORF">chiPu_0025325</name>
</gene>
<evidence type="ECO:0000313" key="2">
    <source>
        <dbReference type="EMBL" id="GCC41116.1"/>
    </source>
</evidence>
<evidence type="ECO:0000259" key="1">
    <source>
        <dbReference type="PROSITE" id="PS50041"/>
    </source>
</evidence>
<name>A0A401TES4_CHIPU</name>
<dbReference type="Proteomes" id="UP000287033">
    <property type="component" value="Unassembled WGS sequence"/>
</dbReference>
<dbReference type="InterPro" id="IPR001304">
    <property type="entry name" value="C-type_lectin-like"/>
</dbReference>
<reference evidence="2 3" key="1">
    <citation type="journal article" date="2018" name="Nat. Ecol. Evol.">
        <title>Shark genomes provide insights into elasmobranch evolution and the origin of vertebrates.</title>
        <authorList>
            <person name="Hara Y"/>
            <person name="Yamaguchi K"/>
            <person name="Onimaru K"/>
            <person name="Kadota M"/>
            <person name="Koyanagi M"/>
            <person name="Keeley SD"/>
            <person name="Tatsumi K"/>
            <person name="Tanaka K"/>
            <person name="Motone F"/>
            <person name="Kageyama Y"/>
            <person name="Nozu R"/>
            <person name="Adachi N"/>
            <person name="Nishimura O"/>
            <person name="Nakagawa R"/>
            <person name="Tanegashima C"/>
            <person name="Kiyatake I"/>
            <person name="Matsumoto R"/>
            <person name="Murakumo K"/>
            <person name="Nishida K"/>
            <person name="Terakita A"/>
            <person name="Kuratani S"/>
            <person name="Sato K"/>
            <person name="Hyodo S Kuraku.S."/>
        </authorList>
    </citation>
    <scope>NUCLEOTIDE SEQUENCE [LARGE SCALE GENOMIC DNA]</scope>
</reference>
<sequence length="171" mass="19586">MRFCEIPTLEQPQGKSSEVFLSARFQPIVSEDRVYFLIEDEKSWTKAWNHCRSQYTNLVSVRNAEDARFIASLPHEPQWIGLYNDGLSGWMWSNGDKIGYTKWALWHPYSFNSTLPMCGAMLDGEWHEADCDFPFAFICYKGNPIHSVRSATSAPYSVDTDPSAHHPASEE</sequence>
<dbReference type="SMART" id="SM00034">
    <property type="entry name" value="CLECT"/>
    <property type="match status" value="1"/>
</dbReference>
<dbReference type="InterPro" id="IPR016187">
    <property type="entry name" value="CTDL_fold"/>
</dbReference>
<dbReference type="Pfam" id="PF00059">
    <property type="entry name" value="Lectin_C"/>
    <property type="match status" value="1"/>
</dbReference>